<dbReference type="Proteomes" id="UP001243009">
    <property type="component" value="Unassembled WGS sequence"/>
</dbReference>
<dbReference type="EMBL" id="JAUTWS010000119">
    <property type="protein sequence ID" value="MDO9713756.1"/>
    <property type="molecule type" value="Genomic_DNA"/>
</dbReference>
<feature type="non-terminal residue" evidence="2">
    <location>
        <position position="369"/>
    </location>
</feature>
<dbReference type="InterPro" id="IPR015330">
    <property type="entry name" value="DNA_primase/pol_bifunc_N"/>
</dbReference>
<accession>A0ABT9ECF9</accession>
<dbReference type="SMART" id="SM00943">
    <property type="entry name" value="Prim-Pol"/>
    <property type="match status" value="1"/>
</dbReference>
<dbReference type="RefSeq" id="WP_305108606.1">
    <property type="nucleotide sequence ID" value="NZ_JAUTWS010000119.1"/>
</dbReference>
<protein>
    <submittedName>
        <fullName evidence="2">Bifunctional DNA primase/polymerase</fullName>
    </submittedName>
</protein>
<name>A0ABT9ECF9_9PROT</name>
<evidence type="ECO:0000259" key="1">
    <source>
        <dbReference type="SMART" id="SM00943"/>
    </source>
</evidence>
<reference evidence="2 3" key="1">
    <citation type="submission" date="2023-08" db="EMBL/GenBank/DDBJ databases">
        <title>The draft genome sequence of Paracraurococcus sp. LOR1-02.</title>
        <authorList>
            <person name="Kingkaew E."/>
            <person name="Tanasupawat S."/>
        </authorList>
    </citation>
    <scope>NUCLEOTIDE SEQUENCE [LARGE SCALE GENOMIC DNA]</scope>
    <source>
        <strain evidence="2 3">LOR1-02</strain>
    </source>
</reference>
<feature type="domain" description="DNA primase/polymerase bifunctional N-terminal" evidence="1">
    <location>
        <begin position="20"/>
        <end position="173"/>
    </location>
</feature>
<keyword evidence="3" id="KW-1185">Reference proteome</keyword>
<sequence length="369" mass="39749">MPRDDADGLAPPGAPFAALALRLADLGYSPIPLEGKAAFLKGWQRRLVPDLAWIAAQVSAHPACNVGIVCGQLAGVDIDVLDPDLAYRLDALAVARLGEGPLRIGRWPKRLRVYRLTEPMPKMAAGIKGAAVEVLASGQQFAAYGIHPDTRQPYTWPDGDLTDTPLEDLPEITPAMLHRFMAEAAGLLPRREEAPARARAASAPRGDGEIVRDVTGRVVDGRDAYLSRLAFHAVSDAIQRGELLHEDTLAALVWDRFRDTAELGNAKGRGRPWRARDALRKVRDKLALHAAGQLPGRGGAVETVAPFYPLPTSSAAEARAEVARHVHDFLNRTLTWHPTVKAERSAAEHAGLAVEVAAGKTRIACEALP</sequence>
<evidence type="ECO:0000313" key="3">
    <source>
        <dbReference type="Proteomes" id="UP001243009"/>
    </source>
</evidence>
<proteinExistence type="predicted"/>
<gene>
    <name evidence="2" type="ORF">Q7A36_35935</name>
</gene>
<dbReference type="Pfam" id="PF09250">
    <property type="entry name" value="Prim-Pol"/>
    <property type="match status" value="1"/>
</dbReference>
<comment type="caution">
    <text evidence="2">The sequence shown here is derived from an EMBL/GenBank/DDBJ whole genome shotgun (WGS) entry which is preliminary data.</text>
</comment>
<evidence type="ECO:0000313" key="2">
    <source>
        <dbReference type="EMBL" id="MDO9713756.1"/>
    </source>
</evidence>
<organism evidence="2 3">
    <name type="scientific">Paracraurococcus lichenis</name>
    <dbReference type="NCBI Taxonomy" id="3064888"/>
    <lineage>
        <taxon>Bacteria</taxon>
        <taxon>Pseudomonadati</taxon>
        <taxon>Pseudomonadota</taxon>
        <taxon>Alphaproteobacteria</taxon>
        <taxon>Acetobacterales</taxon>
        <taxon>Roseomonadaceae</taxon>
        <taxon>Paracraurococcus</taxon>
    </lineage>
</organism>